<dbReference type="Gene3D" id="3.40.630.10">
    <property type="entry name" value="Zn peptidases"/>
    <property type="match status" value="1"/>
</dbReference>
<organism evidence="2 3">
    <name type="scientific">Microbacterium marinilacus</name>
    <dbReference type="NCBI Taxonomy" id="415209"/>
    <lineage>
        <taxon>Bacteria</taxon>
        <taxon>Bacillati</taxon>
        <taxon>Actinomycetota</taxon>
        <taxon>Actinomycetes</taxon>
        <taxon>Micrococcales</taxon>
        <taxon>Microbacteriaceae</taxon>
        <taxon>Microbacterium</taxon>
    </lineage>
</organism>
<feature type="domain" description="Peptidase M20 dimerisation" evidence="1">
    <location>
        <begin position="180"/>
        <end position="278"/>
    </location>
</feature>
<name>A0ABP7BPH4_9MICO</name>
<gene>
    <name evidence="2" type="ORF">GCM10022202_30910</name>
</gene>
<dbReference type="InterPro" id="IPR002933">
    <property type="entry name" value="Peptidase_M20"/>
</dbReference>
<dbReference type="PIRSF" id="PIRSF005962">
    <property type="entry name" value="Pept_M20D_amidohydro"/>
    <property type="match status" value="1"/>
</dbReference>
<dbReference type="PANTHER" id="PTHR11014:SF63">
    <property type="entry name" value="METALLOPEPTIDASE, PUTATIVE (AFU_ORTHOLOGUE AFUA_6G09600)-RELATED"/>
    <property type="match status" value="1"/>
</dbReference>
<proteinExistence type="predicted"/>
<evidence type="ECO:0000313" key="2">
    <source>
        <dbReference type="EMBL" id="GAA3666508.1"/>
    </source>
</evidence>
<accession>A0ABP7BPH4</accession>
<dbReference type="NCBIfam" id="TIGR01891">
    <property type="entry name" value="amidohydrolases"/>
    <property type="match status" value="1"/>
</dbReference>
<sequence length="392" mass="41078">MSDAVLDDIVALRRRIHARPELGLDLPETQRAVLDALDGLGLEVTTGTGLSSVTAVLRGGRPGPVVLLRADMDGLPIAEATGLDFAAVDGTMHACGHDLHVAGLVGAARLLTERRAELPGTVVFMFQPGEEGHAGGRAMIDEGVLDAAGERPVAAYAIHVDSTTPLGQFVSRPGPIMASASGMRLSIVGAGGHAAFPHLATDPVPAAAETVLALQTFVARRVPVASPAVVSVVRIASDSEAPNVLPGRVDIALNIRTLARETLQLLRAELPALVERVAAVHGCRAETEFVDSYPVTHNDPHETEGVLSLLEQRHGTGRVTRMPAPSMASEDFAYVLEEVPGTLLFLGACPEGVSDPAPMHSERTLFDDGVLGLQAATLAELAWRRLEGTLTP</sequence>
<comment type="caution">
    <text evidence="2">The sequence shown here is derived from an EMBL/GenBank/DDBJ whole genome shotgun (WGS) entry which is preliminary data.</text>
</comment>
<dbReference type="Gene3D" id="3.30.70.360">
    <property type="match status" value="1"/>
</dbReference>
<reference evidence="3" key="1">
    <citation type="journal article" date="2019" name="Int. J. Syst. Evol. Microbiol.">
        <title>The Global Catalogue of Microorganisms (GCM) 10K type strain sequencing project: providing services to taxonomists for standard genome sequencing and annotation.</title>
        <authorList>
            <consortium name="The Broad Institute Genomics Platform"/>
            <consortium name="The Broad Institute Genome Sequencing Center for Infectious Disease"/>
            <person name="Wu L."/>
            <person name="Ma J."/>
        </authorList>
    </citation>
    <scope>NUCLEOTIDE SEQUENCE [LARGE SCALE GENOMIC DNA]</scope>
    <source>
        <strain evidence="3">JCM 16546</strain>
    </source>
</reference>
<dbReference type="SUPFAM" id="SSF53187">
    <property type="entry name" value="Zn-dependent exopeptidases"/>
    <property type="match status" value="1"/>
</dbReference>
<protein>
    <submittedName>
        <fullName evidence="2">M20 family metallopeptidase</fullName>
    </submittedName>
</protein>
<dbReference type="Proteomes" id="UP001410795">
    <property type="component" value="Unassembled WGS sequence"/>
</dbReference>
<dbReference type="InterPro" id="IPR036264">
    <property type="entry name" value="Bact_exopeptidase_dim_dom"/>
</dbReference>
<dbReference type="EMBL" id="BAAAYV010000021">
    <property type="protein sequence ID" value="GAA3666508.1"/>
    <property type="molecule type" value="Genomic_DNA"/>
</dbReference>
<evidence type="ECO:0000313" key="3">
    <source>
        <dbReference type="Proteomes" id="UP001410795"/>
    </source>
</evidence>
<dbReference type="Pfam" id="PF07687">
    <property type="entry name" value="M20_dimer"/>
    <property type="match status" value="1"/>
</dbReference>
<keyword evidence="3" id="KW-1185">Reference proteome</keyword>
<dbReference type="InterPro" id="IPR017439">
    <property type="entry name" value="Amidohydrolase"/>
</dbReference>
<dbReference type="CDD" id="cd03886">
    <property type="entry name" value="M20_Acy1"/>
    <property type="match status" value="1"/>
</dbReference>
<dbReference type="SUPFAM" id="SSF55031">
    <property type="entry name" value="Bacterial exopeptidase dimerisation domain"/>
    <property type="match status" value="1"/>
</dbReference>
<evidence type="ECO:0000259" key="1">
    <source>
        <dbReference type="Pfam" id="PF07687"/>
    </source>
</evidence>
<dbReference type="RefSeq" id="WP_308123047.1">
    <property type="nucleotide sequence ID" value="NZ_BAAAYV010000021.1"/>
</dbReference>
<dbReference type="PANTHER" id="PTHR11014">
    <property type="entry name" value="PEPTIDASE M20 FAMILY MEMBER"/>
    <property type="match status" value="1"/>
</dbReference>
<dbReference type="InterPro" id="IPR011650">
    <property type="entry name" value="Peptidase_M20_dimer"/>
</dbReference>
<dbReference type="Pfam" id="PF01546">
    <property type="entry name" value="Peptidase_M20"/>
    <property type="match status" value="1"/>
</dbReference>